<protein>
    <submittedName>
        <fullName evidence="1">Uncharacterized protein</fullName>
    </submittedName>
</protein>
<evidence type="ECO:0000313" key="1">
    <source>
        <dbReference type="EMBL" id="KPJ63790.1"/>
    </source>
</evidence>
<evidence type="ECO:0000313" key="2">
    <source>
        <dbReference type="Proteomes" id="UP000052020"/>
    </source>
</evidence>
<proteinExistence type="predicted"/>
<feature type="non-terminal residue" evidence="1">
    <location>
        <position position="269"/>
    </location>
</feature>
<gene>
    <name evidence="1" type="ORF">AMK68_03075</name>
</gene>
<name>A0A0S7XMT6_9BACT</name>
<accession>A0A0S7XMT6</accession>
<reference evidence="1 2" key="1">
    <citation type="journal article" date="2015" name="Microbiome">
        <title>Genomic resolution of linkages in carbon, nitrogen, and sulfur cycling among widespread estuary sediment bacteria.</title>
        <authorList>
            <person name="Baker B.J."/>
            <person name="Lazar C.S."/>
            <person name="Teske A.P."/>
            <person name="Dick G.J."/>
        </authorList>
    </citation>
    <scope>NUCLEOTIDE SEQUENCE [LARGE SCALE GENOMIC DNA]</scope>
    <source>
        <strain evidence="1">DG_56</strain>
    </source>
</reference>
<dbReference type="EMBL" id="LIZY01000062">
    <property type="protein sequence ID" value="KPJ63790.1"/>
    <property type="molecule type" value="Genomic_DNA"/>
</dbReference>
<comment type="caution">
    <text evidence="1">The sequence shown here is derived from an EMBL/GenBank/DDBJ whole genome shotgun (WGS) entry which is preliminary data.</text>
</comment>
<dbReference type="Proteomes" id="UP000052020">
    <property type="component" value="Unassembled WGS sequence"/>
</dbReference>
<dbReference type="AlphaFoldDB" id="A0A0S7XMT6"/>
<organism evidence="1 2">
    <name type="scientific">candidate division KD3-62 bacterium DG_56</name>
    <dbReference type="NCBI Taxonomy" id="1704032"/>
    <lineage>
        <taxon>Bacteria</taxon>
        <taxon>candidate division KD3-62</taxon>
    </lineage>
</organism>
<sequence>MAVLVLGAAAATAGAWGGAPGWDNWNCNLHVYWGALYGSPEDTGCYFGVQPTATDGYDLIDSKDPPTPSGNYVNAFWWHPGWVDDLGDPVGPLMADWRAPITPEGASKQWGKAHAVPVLPPTDYWAVETNYNLAETGCMDPCWNIVDYPIAASVYVTWIFGVTQTPPPPVPPEDYTFTIVYKHGLNSKPTACMEAGVTTPAKDTAWDMEVTDHIVIPVWSLDFVPYAYPACDGTESPPDRAKFFVIVNNPDTTPTCTIDVDPPSPQEEP</sequence>